<keyword evidence="4 7" id="KW-0503">Monooxygenase</keyword>
<dbReference type="Gene3D" id="3.20.20.30">
    <property type="entry name" value="Luciferase-like domain"/>
    <property type="match status" value="1"/>
</dbReference>
<keyword evidence="8" id="KW-1185">Reference proteome</keyword>
<dbReference type="PANTHER" id="PTHR30011:SF16">
    <property type="entry name" value="C2H2 FINGER DOMAIN TRANSCRIPTION FACTOR (EUROFUNG)-RELATED"/>
    <property type="match status" value="1"/>
</dbReference>
<dbReference type="GO" id="GO:0004497">
    <property type="term" value="F:monooxygenase activity"/>
    <property type="evidence" value="ECO:0007669"/>
    <property type="project" value="UniProtKB-KW"/>
</dbReference>
<dbReference type="SUPFAM" id="SSF51679">
    <property type="entry name" value="Bacterial luciferase-like"/>
    <property type="match status" value="1"/>
</dbReference>
<proteinExistence type="inferred from homology"/>
<evidence type="ECO:0000256" key="4">
    <source>
        <dbReference type="ARBA" id="ARBA00023033"/>
    </source>
</evidence>
<comment type="similarity">
    <text evidence="5">Belongs to the NtaA/SnaA/DszA monooxygenase family.</text>
</comment>
<evidence type="ECO:0000256" key="5">
    <source>
        <dbReference type="ARBA" id="ARBA00033748"/>
    </source>
</evidence>
<evidence type="ECO:0000259" key="6">
    <source>
        <dbReference type="Pfam" id="PF00296"/>
    </source>
</evidence>
<evidence type="ECO:0000256" key="1">
    <source>
        <dbReference type="ARBA" id="ARBA00022630"/>
    </source>
</evidence>
<dbReference type="Proteomes" id="UP001055167">
    <property type="component" value="Unassembled WGS sequence"/>
</dbReference>
<gene>
    <name evidence="7" type="primary">dmoA_6</name>
    <name evidence="7" type="ORF">OPKNFCMD_6479</name>
</gene>
<dbReference type="NCBIfam" id="TIGR03860">
    <property type="entry name" value="FMN_nitrolo"/>
    <property type="match status" value="1"/>
</dbReference>
<dbReference type="InterPro" id="IPR036661">
    <property type="entry name" value="Luciferase-like_sf"/>
</dbReference>
<keyword evidence="1" id="KW-0285">Flavoprotein</keyword>
<evidence type="ECO:0000256" key="3">
    <source>
        <dbReference type="ARBA" id="ARBA00023002"/>
    </source>
</evidence>
<name>A0ABQ4R8I4_9HYPH</name>
<accession>A0ABQ4R8I4</accession>
<organism evidence="7 8">
    <name type="scientific">Methylobacterium crusticola</name>
    <dbReference type="NCBI Taxonomy" id="1697972"/>
    <lineage>
        <taxon>Bacteria</taxon>
        <taxon>Pseudomonadati</taxon>
        <taxon>Pseudomonadota</taxon>
        <taxon>Alphaproteobacteria</taxon>
        <taxon>Hyphomicrobiales</taxon>
        <taxon>Methylobacteriaceae</taxon>
        <taxon>Methylobacterium</taxon>
    </lineage>
</organism>
<evidence type="ECO:0000313" key="8">
    <source>
        <dbReference type="Proteomes" id="UP001055167"/>
    </source>
</evidence>
<reference evidence="7" key="2">
    <citation type="submission" date="2021-08" db="EMBL/GenBank/DDBJ databases">
        <authorList>
            <person name="Tani A."/>
            <person name="Ola A."/>
            <person name="Ogura Y."/>
            <person name="Katsura K."/>
            <person name="Hayashi T."/>
        </authorList>
    </citation>
    <scope>NUCLEOTIDE SEQUENCE</scope>
    <source>
        <strain evidence="7">KCTC 52305</strain>
    </source>
</reference>
<dbReference type="PANTHER" id="PTHR30011">
    <property type="entry name" value="ALKANESULFONATE MONOOXYGENASE-RELATED"/>
    <property type="match status" value="1"/>
</dbReference>
<dbReference type="InterPro" id="IPR051260">
    <property type="entry name" value="Diverse_substr_monoxygenases"/>
</dbReference>
<evidence type="ECO:0000256" key="2">
    <source>
        <dbReference type="ARBA" id="ARBA00022643"/>
    </source>
</evidence>
<sequence>MTRQIRLTGFIAFSPVHLSPGLWAHPRSRDLDYKDLDHWVDLARLLERGRFDALIIADGIGIHDVYGGTADAAIRSGAQVPKHDPLMLVSALAHATTHLGFGVTASTSHELPAVLARRFSTLDHFTDGRIGWNIATGVSDSGARAFGREAVIGHDARYERADEFLDVTYKLWEGSWQDGAVLRDRASGLFADPGKVHRIRHRGAHFDLDTIHLAEPSPQRTPFLFQAGASPRGRAFAARHAEAVLVGGPTRASVASSVRDIRARRAALGRDPRDIAVFTLATLIVAPTREEARAKHDEYRRYSDPDGVLALLSGWTGIDLSRFDLDAPLRPGGQRDDAVLSVIDGFTRADPDRVWTLREVITHTGIGGRGPLLVGSPADVADEMEAWVAEADVDGFNLSYAFLPETFADVVDHLVPGLQRRGLYKRDYAPGSLRAKLTGSDRLKPSHPGAAFRDRARIAPAA</sequence>
<dbReference type="RefSeq" id="WP_128563568.1">
    <property type="nucleotide sequence ID" value="NZ_BPQH01000035.1"/>
</dbReference>
<reference evidence="7" key="1">
    <citation type="journal article" date="2021" name="Front. Microbiol.">
        <title>Comprehensive Comparative Genomics and Phenotyping of Methylobacterium Species.</title>
        <authorList>
            <person name="Alessa O."/>
            <person name="Ogura Y."/>
            <person name="Fujitani Y."/>
            <person name="Takami H."/>
            <person name="Hayashi T."/>
            <person name="Sahin N."/>
            <person name="Tani A."/>
        </authorList>
    </citation>
    <scope>NUCLEOTIDE SEQUENCE</scope>
    <source>
        <strain evidence="7">KCTC 52305</strain>
    </source>
</reference>
<evidence type="ECO:0000313" key="7">
    <source>
        <dbReference type="EMBL" id="GJD53702.1"/>
    </source>
</evidence>
<dbReference type="InterPro" id="IPR016215">
    <property type="entry name" value="NTA_MOA"/>
</dbReference>
<keyword evidence="3" id="KW-0560">Oxidoreductase</keyword>
<dbReference type="EMBL" id="BPQH01000035">
    <property type="protein sequence ID" value="GJD53702.1"/>
    <property type="molecule type" value="Genomic_DNA"/>
</dbReference>
<feature type="domain" description="Luciferase-like" evidence="6">
    <location>
        <begin position="29"/>
        <end position="389"/>
    </location>
</feature>
<keyword evidence="2" id="KW-0288">FMN</keyword>
<comment type="caution">
    <text evidence="7">The sequence shown here is derived from an EMBL/GenBank/DDBJ whole genome shotgun (WGS) entry which is preliminary data.</text>
</comment>
<dbReference type="PIRSF" id="PIRSF000337">
    <property type="entry name" value="NTA_MOA"/>
    <property type="match status" value="1"/>
</dbReference>
<dbReference type="Pfam" id="PF00296">
    <property type="entry name" value="Bac_luciferase"/>
    <property type="match status" value="1"/>
</dbReference>
<protein>
    <submittedName>
        <fullName evidence="7">Dimethyl-sulfide monooxygenase</fullName>
    </submittedName>
</protein>
<dbReference type="InterPro" id="IPR011251">
    <property type="entry name" value="Luciferase-like_dom"/>
</dbReference>